<evidence type="ECO:0000256" key="2">
    <source>
        <dbReference type="ARBA" id="ARBA00006997"/>
    </source>
</evidence>
<keyword evidence="11" id="KW-0963">Cytoplasm</keyword>
<dbReference type="SUPFAM" id="SSF52540">
    <property type="entry name" value="P-loop containing nucleoside triphosphate hydrolases"/>
    <property type="match status" value="1"/>
</dbReference>
<evidence type="ECO:0000256" key="1">
    <source>
        <dbReference type="ARBA" id="ARBA00004842"/>
    </source>
</evidence>
<dbReference type="HAMAP" id="MF_00109">
    <property type="entry name" value="Shikimate_kinase"/>
    <property type="match status" value="1"/>
</dbReference>
<feature type="binding site" evidence="11">
    <location>
        <position position="34"/>
    </location>
    <ligand>
        <name>substrate</name>
    </ligand>
</feature>
<comment type="function">
    <text evidence="11">Catalyzes the specific phosphorylation of the 3-hydroxyl group of shikimic acid using ATP as a cosubstrate.</text>
</comment>
<comment type="subcellular location">
    <subcellularLocation>
        <location evidence="11">Cytoplasm</location>
    </subcellularLocation>
</comment>
<evidence type="ECO:0000256" key="9">
    <source>
        <dbReference type="ARBA" id="ARBA00023141"/>
    </source>
</evidence>
<dbReference type="GO" id="GO:0009423">
    <property type="term" value="P:chorismate biosynthetic process"/>
    <property type="evidence" value="ECO:0007669"/>
    <property type="project" value="UniProtKB-UniRule"/>
</dbReference>
<feature type="binding site" evidence="11">
    <location>
        <position position="58"/>
    </location>
    <ligand>
        <name>substrate</name>
    </ligand>
</feature>
<accession>A0A538TA23</accession>
<organism evidence="12 13">
    <name type="scientific">Eiseniibacteriota bacterium</name>
    <dbReference type="NCBI Taxonomy" id="2212470"/>
    <lineage>
        <taxon>Bacteria</taxon>
        <taxon>Candidatus Eiseniibacteriota</taxon>
    </lineage>
</organism>
<dbReference type="InterPro" id="IPR031322">
    <property type="entry name" value="Shikimate/glucono_kinase"/>
</dbReference>
<protein>
    <recommendedName>
        <fullName evidence="3 11">Shikimate kinase</fullName>
        <shortName evidence="11">SK</shortName>
        <ecNumber evidence="3 11">2.7.1.71</ecNumber>
    </recommendedName>
</protein>
<comment type="cofactor">
    <cofactor evidence="11">
        <name>Mg(2+)</name>
        <dbReference type="ChEBI" id="CHEBI:18420"/>
    </cofactor>
    <text evidence="11">Binds 1 Mg(2+) ion per subunit.</text>
</comment>
<sequence length="182" mass="19011">MVARIALIGLPGAGKSTLAPLLAGRLGFESVDLDREIERLAGATVPAILDAEGEERFRDLESGALARALDGSRPRVVACGGGILGRVRNRALLKERARVVWLRVEPETAAARLGAAGSPERPLLRGAPLAQRLSELLAARAEAYAEAADASVETGGSGPEEVADRIVALLPAFQARWGSSES</sequence>
<dbReference type="InterPro" id="IPR023000">
    <property type="entry name" value="Shikimate_kinase_CS"/>
</dbReference>
<dbReference type="UniPathway" id="UPA00053">
    <property type="reaction ID" value="UER00088"/>
</dbReference>
<keyword evidence="6 11" id="KW-0547">Nucleotide-binding</keyword>
<evidence type="ECO:0000256" key="8">
    <source>
        <dbReference type="ARBA" id="ARBA00022840"/>
    </source>
</evidence>
<reference evidence="12 13" key="1">
    <citation type="journal article" date="2019" name="Nat. Microbiol.">
        <title>Mediterranean grassland soil C-N compound turnover is dependent on rainfall and depth, and is mediated by genomically divergent microorganisms.</title>
        <authorList>
            <person name="Diamond S."/>
            <person name="Andeer P.F."/>
            <person name="Li Z."/>
            <person name="Crits-Christoph A."/>
            <person name="Burstein D."/>
            <person name="Anantharaman K."/>
            <person name="Lane K.R."/>
            <person name="Thomas B.C."/>
            <person name="Pan C."/>
            <person name="Northen T.R."/>
            <person name="Banfield J.F."/>
        </authorList>
    </citation>
    <scope>NUCLEOTIDE SEQUENCE [LARGE SCALE GENOMIC DNA]</scope>
    <source>
        <strain evidence="12">WS_6</strain>
    </source>
</reference>
<keyword evidence="11" id="KW-0460">Magnesium</keyword>
<keyword evidence="11" id="KW-0479">Metal-binding</keyword>
<keyword evidence="4 11" id="KW-0028">Amino-acid biosynthesis</keyword>
<dbReference type="GO" id="GO:0004765">
    <property type="term" value="F:shikimate kinase activity"/>
    <property type="evidence" value="ECO:0007669"/>
    <property type="project" value="UniProtKB-UniRule"/>
</dbReference>
<dbReference type="GO" id="GO:0005829">
    <property type="term" value="C:cytosol"/>
    <property type="evidence" value="ECO:0007669"/>
    <property type="project" value="TreeGrafter"/>
</dbReference>
<feature type="binding site" evidence="11">
    <location>
        <begin position="12"/>
        <end position="17"/>
    </location>
    <ligand>
        <name>ATP</name>
        <dbReference type="ChEBI" id="CHEBI:30616"/>
    </ligand>
</feature>
<dbReference type="GO" id="GO:0009073">
    <property type="term" value="P:aromatic amino acid family biosynthetic process"/>
    <property type="evidence" value="ECO:0007669"/>
    <property type="project" value="UniProtKB-KW"/>
</dbReference>
<dbReference type="Pfam" id="PF01202">
    <property type="entry name" value="SKI"/>
    <property type="match status" value="1"/>
</dbReference>
<feature type="binding site" evidence="11">
    <location>
        <position position="140"/>
    </location>
    <ligand>
        <name>substrate</name>
    </ligand>
</feature>
<comment type="caution">
    <text evidence="11">Lacks conserved residue(s) required for the propagation of feature annotation.</text>
</comment>
<keyword evidence="5 11" id="KW-0808">Transferase</keyword>
<evidence type="ECO:0000313" key="12">
    <source>
        <dbReference type="EMBL" id="TMQ60466.1"/>
    </source>
</evidence>
<dbReference type="PROSITE" id="PS01128">
    <property type="entry name" value="SHIKIMATE_KINASE"/>
    <property type="match status" value="1"/>
</dbReference>
<dbReference type="PRINTS" id="PR01100">
    <property type="entry name" value="SHIKIMTKNASE"/>
</dbReference>
<evidence type="ECO:0000313" key="13">
    <source>
        <dbReference type="Proteomes" id="UP000316852"/>
    </source>
</evidence>
<evidence type="ECO:0000256" key="6">
    <source>
        <dbReference type="ARBA" id="ARBA00022741"/>
    </source>
</evidence>
<gene>
    <name evidence="11" type="primary">aroK</name>
    <name evidence="12" type="ORF">E6K76_02215</name>
</gene>
<dbReference type="Proteomes" id="UP000316852">
    <property type="component" value="Unassembled WGS sequence"/>
</dbReference>
<comment type="subunit">
    <text evidence="11">Monomer.</text>
</comment>
<dbReference type="InterPro" id="IPR000623">
    <property type="entry name" value="Shikimate_kinase/TSH1"/>
</dbReference>
<dbReference type="PANTHER" id="PTHR21087">
    <property type="entry name" value="SHIKIMATE KINASE"/>
    <property type="match status" value="1"/>
</dbReference>
<keyword evidence="9 11" id="KW-0057">Aromatic amino acid biosynthesis</keyword>
<dbReference type="GO" id="GO:0005524">
    <property type="term" value="F:ATP binding"/>
    <property type="evidence" value="ECO:0007669"/>
    <property type="project" value="UniProtKB-UniRule"/>
</dbReference>
<evidence type="ECO:0000256" key="5">
    <source>
        <dbReference type="ARBA" id="ARBA00022679"/>
    </source>
</evidence>
<comment type="catalytic activity">
    <reaction evidence="10 11">
        <text>shikimate + ATP = 3-phosphoshikimate + ADP + H(+)</text>
        <dbReference type="Rhea" id="RHEA:13121"/>
        <dbReference type="ChEBI" id="CHEBI:15378"/>
        <dbReference type="ChEBI" id="CHEBI:30616"/>
        <dbReference type="ChEBI" id="CHEBI:36208"/>
        <dbReference type="ChEBI" id="CHEBI:145989"/>
        <dbReference type="ChEBI" id="CHEBI:456216"/>
        <dbReference type="EC" id="2.7.1.71"/>
    </reaction>
</comment>
<dbReference type="GO" id="GO:0008652">
    <property type="term" value="P:amino acid biosynthetic process"/>
    <property type="evidence" value="ECO:0007669"/>
    <property type="project" value="UniProtKB-KW"/>
</dbReference>
<evidence type="ECO:0000256" key="3">
    <source>
        <dbReference type="ARBA" id="ARBA00012154"/>
    </source>
</evidence>
<comment type="caution">
    <text evidence="12">The sequence shown here is derived from an EMBL/GenBank/DDBJ whole genome shotgun (WGS) entry which is preliminary data.</text>
</comment>
<dbReference type="InterPro" id="IPR027417">
    <property type="entry name" value="P-loop_NTPase"/>
</dbReference>
<keyword evidence="8 11" id="KW-0067">ATP-binding</keyword>
<evidence type="ECO:0000256" key="10">
    <source>
        <dbReference type="ARBA" id="ARBA00048567"/>
    </source>
</evidence>
<name>A0A538TA23_UNCEI</name>
<evidence type="ECO:0000256" key="11">
    <source>
        <dbReference type="HAMAP-Rule" id="MF_00109"/>
    </source>
</evidence>
<feature type="binding site" evidence="11">
    <location>
        <position position="81"/>
    </location>
    <ligand>
        <name>substrate</name>
    </ligand>
</feature>
<evidence type="ECO:0000256" key="7">
    <source>
        <dbReference type="ARBA" id="ARBA00022777"/>
    </source>
</evidence>
<dbReference type="EC" id="2.7.1.71" evidence="3 11"/>
<dbReference type="Gene3D" id="3.40.50.300">
    <property type="entry name" value="P-loop containing nucleotide triphosphate hydrolases"/>
    <property type="match status" value="1"/>
</dbReference>
<keyword evidence="7 11" id="KW-0418">Kinase</keyword>
<dbReference type="CDD" id="cd00464">
    <property type="entry name" value="SK"/>
    <property type="match status" value="1"/>
</dbReference>
<proteinExistence type="inferred from homology"/>
<comment type="pathway">
    <text evidence="1 11">Metabolic intermediate biosynthesis; chorismate biosynthesis; chorismate from D-erythrose 4-phosphate and phosphoenolpyruvate: step 5/7.</text>
</comment>
<feature type="binding site" evidence="11">
    <location>
        <position position="121"/>
    </location>
    <ligand>
        <name>ATP</name>
        <dbReference type="ChEBI" id="CHEBI:30616"/>
    </ligand>
</feature>
<dbReference type="AlphaFoldDB" id="A0A538TA23"/>
<dbReference type="EMBL" id="VBOW01000014">
    <property type="protein sequence ID" value="TMQ60466.1"/>
    <property type="molecule type" value="Genomic_DNA"/>
</dbReference>
<evidence type="ECO:0000256" key="4">
    <source>
        <dbReference type="ARBA" id="ARBA00022605"/>
    </source>
</evidence>
<dbReference type="GO" id="GO:0000287">
    <property type="term" value="F:magnesium ion binding"/>
    <property type="evidence" value="ECO:0007669"/>
    <property type="project" value="UniProtKB-UniRule"/>
</dbReference>
<feature type="binding site" evidence="11">
    <location>
        <position position="16"/>
    </location>
    <ligand>
        <name>Mg(2+)</name>
        <dbReference type="ChEBI" id="CHEBI:18420"/>
    </ligand>
</feature>
<dbReference type="PANTHER" id="PTHR21087:SF16">
    <property type="entry name" value="SHIKIMATE KINASE 1, CHLOROPLASTIC"/>
    <property type="match status" value="1"/>
</dbReference>
<comment type="similarity">
    <text evidence="2 11">Belongs to the shikimate kinase family.</text>
</comment>